<dbReference type="AlphaFoldDB" id="A0AAD6A9Y6"/>
<organism evidence="1 2">
    <name type="scientific">Pogonophryne albipinna</name>
    <dbReference type="NCBI Taxonomy" id="1090488"/>
    <lineage>
        <taxon>Eukaryota</taxon>
        <taxon>Metazoa</taxon>
        <taxon>Chordata</taxon>
        <taxon>Craniata</taxon>
        <taxon>Vertebrata</taxon>
        <taxon>Euteleostomi</taxon>
        <taxon>Actinopterygii</taxon>
        <taxon>Neopterygii</taxon>
        <taxon>Teleostei</taxon>
        <taxon>Neoteleostei</taxon>
        <taxon>Acanthomorphata</taxon>
        <taxon>Eupercaria</taxon>
        <taxon>Perciformes</taxon>
        <taxon>Notothenioidei</taxon>
        <taxon>Pogonophryne</taxon>
    </lineage>
</organism>
<reference evidence="1" key="1">
    <citation type="submission" date="2022-11" db="EMBL/GenBank/DDBJ databases">
        <title>Chromosome-level genome of Pogonophryne albipinna.</title>
        <authorList>
            <person name="Jo E."/>
        </authorList>
    </citation>
    <scope>NUCLEOTIDE SEQUENCE</scope>
    <source>
        <strain evidence="1">SGF0006</strain>
        <tissue evidence="1">Muscle</tissue>
    </source>
</reference>
<feature type="non-terminal residue" evidence="1">
    <location>
        <position position="196"/>
    </location>
</feature>
<dbReference type="EMBL" id="JAPTMU010000154">
    <property type="protein sequence ID" value="KAJ4920962.1"/>
    <property type="molecule type" value="Genomic_DNA"/>
</dbReference>
<protein>
    <submittedName>
        <fullName evidence="1">Uncharacterized protein</fullName>
    </submittedName>
</protein>
<keyword evidence="2" id="KW-1185">Reference proteome</keyword>
<gene>
    <name evidence="1" type="ORF">JOQ06_021999</name>
</gene>
<proteinExistence type="predicted"/>
<evidence type="ECO:0000313" key="2">
    <source>
        <dbReference type="Proteomes" id="UP001219934"/>
    </source>
</evidence>
<comment type="caution">
    <text evidence="1">The sequence shown here is derived from an EMBL/GenBank/DDBJ whole genome shotgun (WGS) entry which is preliminary data.</text>
</comment>
<evidence type="ECO:0000313" key="1">
    <source>
        <dbReference type="EMBL" id="KAJ4920962.1"/>
    </source>
</evidence>
<sequence>SSHAELMLMESRKTNLLGRGESLKRSGTHLPGNFSQNIHNLTHTWKQLENPGNSLLARQCDKKQYERQTKKKNKTGEECLPELKKILSEHSGPSSSSSSSQSANMNCLEVRGHGAAEENPRSALSPLTNALLEQLEARIKDLKAWLRDTELLIFNSCLGRETDAKEQLHSFKTGLDMYWLKQGDTSGTAGFESLAA</sequence>
<dbReference type="Proteomes" id="UP001219934">
    <property type="component" value="Unassembled WGS sequence"/>
</dbReference>
<accession>A0AAD6A9Y6</accession>
<name>A0AAD6A9Y6_9TELE</name>